<keyword evidence="1" id="KW-0472">Membrane</keyword>
<feature type="transmembrane region" description="Helical" evidence="1">
    <location>
        <begin position="71"/>
        <end position="90"/>
    </location>
</feature>
<dbReference type="Proteomes" id="UP000321892">
    <property type="component" value="Chromosome"/>
</dbReference>
<evidence type="ECO:0000256" key="1">
    <source>
        <dbReference type="SAM" id="Phobius"/>
    </source>
</evidence>
<keyword evidence="1" id="KW-1133">Transmembrane helix</keyword>
<sequence length="109" mass="12550">MNRKTIASLTILIASLNVKAAKLVFTSEKTPTYNKIDEKFIKYVKYKNQAVEYSDGIGITDGTLDFENLEIYAGLECCFTIYFIFINVLARAFKRMPFINIILKVILFF</sequence>
<keyword evidence="4" id="KW-1185">Reference proteome</keyword>
<accession>A0A510JG67</accession>
<dbReference type="KEGG" id="lhf:JCM16775_0962"/>
<protein>
    <submittedName>
        <fullName evidence="3">Uncharacterized protein</fullName>
    </submittedName>
</protein>
<keyword evidence="1" id="KW-0812">Transmembrane</keyword>
<reference evidence="3 4" key="1">
    <citation type="submission" date="2019-07" db="EMBL/GenBank/DDBJ databases">
        <title>Complete Genome Sequence of Leptotrichia hofstadii Strain JCM16775.</title>
        <authorList>
            <person name="Watanabe S."/>
            <person name="Cui L."/>
        </authorList>
    </citation>
    <scope>NUCLEOTIDE SEQUENCE [LARGE SCALE GENOMIC DNA]</scope>
    <source>
        <strain evidence="3 4">JCM16775</strain>
    </source>
</reference>
<dbReference type="RefSeq" id="WP_026746592.1">
    <property type="nucleotide sequence ID" value="NZ_AP019823.1"/>
</dbReference>
<gene>
    <name evidence="3" type="ORF">JCM16775_0962</name>
</gene>
<keyword evidence="2" id="KW-0732">Signal</keyword>
<dbReference type="EMBL" id="AP019823">
    <property type="protein sequence ID" value="BBM38254.1"/>
    <property type="molecule type" value="Genomic_DNA"/>
</dbReference>
<feature type="chain" id="PRO_5021776980" evidence="2">
    <location>
        <begin position="21"/>
        <end position="109"/>
    </location>
</feature>
<evidence type="ECO:0000313" key="3">
    <source>
        <dbReference type="EMBL" id="BBM38254.1"/>
    </source>
</evidence>
<dbReference type="AlphaFoldDB" id="A0A510JG67"/>
<name>A0A510JG67_9FUSO</name>
<organism evidence="3 4">
    <name type="scientific">Leptotrichia hofstadii</name>
    <dbReference type="NCBI Taxonomy" id="157688"/>
    <lineage>
        <taxon>Bacteria</taxon>
        <taxon>Fusobacteriati</taxon>
        <taxon>Fusobacteriota</taxon>
        <taxon>Fusobacteriia</taxon>
        <taxon>Fusobacteriales</taxon>
        <taxon>Leptotrichiaceae</taxon>
        <taxon>Leptotrichia</taxon>
    </lineage>
</organism>
<evidence type="ECO:0000313" key="4">
    <source>
        <dbReference type="Proteomes" id="UP000321892"/>
    </source>
</evidence>
<evidence type="ECO:0000256" key="2">
    <source>
        <dbReference type="SAM" id="SignalP"/>
    </source>
</evidence>
<proteinExistence type="predicted"/>
<feature type="signal peptide" evidence="2">
    <location>
        <begin position="1"/>
        <end position="20"/>
    </location>
</feature>